<keyword evidence="1" id="KW-0732">Signal</keyword>
<dbReference type="KEGG" id="mic:Mic7113_0252"/>
<dbReference type="RefSeq" id="WP_015180346.1">
    <property type="nucleotide sequence ID" value="NC_019738.1"/>
</dbReference>
<organism evidence="2 3">
    <name type="scientific">Allocoleopsis franciscana PCC 7113</name>
    <dbReference type="NCBI Taxonomy" id="1173027"/>
    <lineage>
        <taxon>Bacteria</taxon>
        <taxon>Bacillati</taxon>
        <taxon>Cyanobacteriota</taxon>
        <taxon>Cyanophyceae</taxon>
        <taxon>Coleofasciculales</taxon>
        <taxon>Coleofasciculaceae</taxon>
        <taxon>Allocoleopsis</taxon>
        <taxon>Allocoleopsis franciscana</taxon>
    </lineage>
</organism>
<dbReference type="eggNOG" id="ENOG50335R7">
    <property type="taxonomic scope" value="Bacteria"/>
</dbReference>
<name>K9W9L4_9CYAN</name>
<proteinExistence type="predicted"/>
<keyword evidence="3" id="KW-1185">Reference proteome</keyword>
<dbReference type="AlphaFoldDB" id="K9W9L4"/>
<reference evidence="2 3" key="1">
    <citation type="submission" date="2012-06" db="EMBL/GenBank/DDBJ databases">
        <title>Finished chromosome of genome of Microcoleus sp. PCC 7113.</title>
        <authorList>
            <consortium name="US DOE Joint Genome Institute"/>
            <person name="Gugger M."/>
            <person name="Coursin T."/>
            <person name="Rippka R."/>
            <person name="Tandeau De Marsac N."/>
            <person name="Huntemann M."/>
            <person name="Wei C.-L."/>
            <person name="Han J."/>
            <person name="Detter J.C."/>
            <person name="Han C."/>
            <person name="Tapia R."/>
            <person name="Chen A."/>
            <person name="Kyrpides N."/>
            <person name="Mavromatis K."/>
            <person name="Markowitz V."/>
            <person name="Szeto E."/>
            <person name="Ivanova N."/>
            <person name="Pagani I."/>
            <person name="Pati A."/>
            <person name="Goodwin L."/>
            <person name="Nordberg H.P."/>
            <person name="Cantor M.N."/>
            <person name="Hua S.X."/>
            <person name="Woyke T."/>
            <person name="Kerfeld C.A."/>
        </authorList>
    </citation>
    <scope>NUCLEOTIDE SEQUENCE [LARGE SCALE GENOMIC DNA]</scope>
    <source>
        <strain evidence="2 3">PCC 7113</strain>
    </source>
</reference>
<evidence type="ECO:0000313" key="3">
    <source>
        <dbReference type="Proteomes" id="UP000010471"/>
    </source>
</evidence>
<dbReference type="HOGENOM" id="CLU_146666_0_0_3"/>
<feature type="chain" id="PRO_5003937417" evidence="1">
    <location>
        <begin position="28"/>
        <end position="149"/>
    </location>
</feature>
<feature type="signal peptide" evidence="1">
    <location>
        <begin position="1"/>
        <end position="27"/>
    </location>
</feature>
<sequence>MNKLLSASLLTFVTAPTFLLFTQAAQADTKTSTYCYPVVQREVIQNAADHPTAYTNGYSEGRQSARIGDAYKPRSAGGEFSRGFDDGYYGRPFSGQQYAVPDRVREFTTQQCETYTGNQDNDDRYYRDRDRRNWRRPMRPEMPRRPYRW</sequence>
<accession>K9W9L4</accession>
<protein>
    <submittedName>
        <fullName evidence="2">Uncharacterized protein</fullName>
    </submittedName>
</protein>
<evidence type="ECO:0000313" key="2">
    <source>
        <dbReference type="EMBL" id="AFZ16182.1"/>
    </source>
</evidence>
<dbReference type="Proteomes" id="UP000010471">
    <property type="component" value="Chromosome"/>
</dbReference>
<dbReference type="EMBL" id="CP003630">
    <property type="protein sequence ID" value="AFZ16182.1"/>
    <property type="molecule type" value="Genomic_DNA"/>
</dbReference>
<evidence type="ECO:0000256" key="1">
    <source>
        <dbReference type="SAM" id="SignalP"/>
    </source>
</evidence>
<gene>
    <name evidence="2" type="ORF">Mic7113_0252</name>
</gene>
<dbReference type="STRING" id="1173027.Mic7113_0252"/>